<comment type="caution">
    <text evidence="2">The sequence shown here is derived from an EMBL/GenBank/DDBJ whole genome shotgun (WGS) entry which is preliminary data.</text>
</comment>
<name>A0AAV7LAP2_PLEWA</name>
<keyword evidence="3" id="KW-1185">Reference proteome</keyword>
<dbReference type="EMBL" id="JANPWB010000015">
    <property type="protein sequence ID" value="KAJ1088178.1"/>
    <property type="molecule type" value="Genomic_DNA"/>
</dbReference>
<evidence type="ECO:0000313" key="3">
    <source>
        <dbReference type="Proteomes" id="UP001066276"/>
    </source>
</evidence>
<proteinExistence type="predicted"/>
<gene>
    <name evidence="2" type="ORF">NDU88_001337</name>
</gene>
<reference evidence="2" key="1">
    <citation type="journal article" date="2022" name="bioRxiv">
        <title>Sequencing and chromosome-scale assembly of the giantPleurodeles waltlgenome.</title>
        <authorList>
            <person name="Brown T."/>
            <person name="Elewa A."/>
            <person name="Iarovenko S."/>
            <person name="Subramanian E."/>
            <person name="Araus A.J."/>
            <person name="Petzold A."/>
            <person name="Susuki M."/>
            <person name="Suzuki K.-i.T."/>
            <person name="Hayashi T."/>
            <person name="Toyoda A."/>
            <person name="Oliveira C."/>
            <person name="Osipova E."/>
            <person name="Leigh N.D."/>
            <person name="Simon A."/>
            <person name="Yun M.H."/>
        </authorList>
    </citation>
    <scope>NUCLEOTIDE SEQUENCE</scope>
    <source>
        <strain evidence="2">20211129_DDA</strain>
        <tissue evidence="2">Liver</tissue>
    </source>
</reference>
<feature type="compositionally biased region" description="Basic and acidic residues" evidence="1">
    <location>
        <begin position="62"/>
        <end position="73"/>
    </location>
</feature>
<accession>A0AAV7LAP2</accession>
<sequence>MHKTGTDDQNLHEPPLASRWKKRRHSGDHTRRDRVLGPTNTQASQGKQASFQAATSLTESPSSDKDKLSHTDAGETGDSSDYESVVDPLCGLPHMTPQTTEDII</sequence>
<organism evidence="2 3">
    <name type="scientific">Pleurodeles waltl</name>
    <name type="common">Iberian ribbed newt</name>
    <dbReference type="NCBI Taxonomy" id="8319"/>
    <lineage>
        <taxon>Eukaryota</taxon>
        <taxon>Metazoa</taxon>
        <taxon>Chordata</taxon>
        <taxon>Craniata</taxon>
        <taxon>Vertebrata</taxon>
        <taxon>Euteleostomi</taxon>
        <taxon>Amphibia</taxon>
        <taxon>Batrachia</taxon>
        <taxon>Caudata</taxon>
        <taxon>Salamandroidea</taxon>
        <taxon>Salamandridae</taxon>
        <taxon>Pleurodelinae</taxon>
        <taxon>Pleurodeles</taxon>
    </lineage>
</organism>
<evidence type="ECO:0000313" key="2">
    <source>
        <dbReference type="EMBL" id="KAJ1088178.1"/>
    </source>
</evidence>
<evidence type="ECO:0000256" key="1">
    <source>
        <dbReference type="SAM" id="MobiDB-lite"/>
    </source>
</evidence>
<dbReference type="AlphaFoldDB" id="A0AAV7LAP2"/>
<protein>
    <submittedName>
        <fullName evidence="2">Uncharacterized protein</fullName>
    </submittedName>
</protein>
<feature type="compositionally biased region" description="Polar residues" evidence="1">
    <location>
        <begin position="38"/>
        <end position="61"/>
    </location>
</feature>
<feature type="compositionally biased region" description="Basic and acidic residues" evidence="1">
    <location>
        <begin position="1"/>
        <end position="11"/>
    </location>
</feature>
<dbReference type="Proteomes" id="UP001066276">
    <property type="component" value="Chromosome 11"/>
</dbReference>
<feature type="region of interest" description="Disordered" evidence="1">
    <location>
        <begin position="1"/>
        <end position="104"/>
    </location>
</feature>